<name>A0A8H9LRW6_KITAU</name>
<gene>
    <name evidence="1" type="ORF">GCM10010502_39950</name>
</gene>
<protein>
    <submittedName>
        <fullName evidence="1">Uncharacterized protein</fullName>
    </submittedName>
</protein>
<proteinExistence type="predicted"/>
<dbReference type="Proteomes" id="UP000610124">
    <property type="component" value="Unassembled WGS sequence"/>
</dbReference>
<comment type="caution">
    <text evidence="1">The sequence shown here is derived from an EMBL/GenBank/DDBJ whole genome shotgun (WGS) entry which is preliminary data.</text>
</comment>
<reference evidence="1" key="1">
    <citation type="journal article" date="2014" name="Int. J. Syst. Evol. Microbiol.">
        <title>Complete genome sequence of Corynebacterium casei LMG S-19264T (=DSM 44701T), isolated from a smear-ripened cheese.</title>
        <authorList>
            <consortium name="US DOE Joint Genome Institute (JGI-PGF)"/>
            <person name="Walter F."/>
            <person name="Albersmeier A."/>
            <person name="Kalinowski J."/>
            <person name="Ruckert C."/>
        </authorList>
    </citation>
    <scope>NUCLEOTIDE SEQUENCE</scope>
    <source>
        <strain evidence="1">JCM 4434</strain>
    </source>
</reference>
<evidence type="ECO:0000313" key="2">
    <source>
        <dbReference type="Proteomes" id="UP000610124"/>
    </source>
</evidence>
<sequence length="68" mass="6939">MVGPYILGLAGKVYAPPPVGLAPDGVVPALGALLVGSVTAIHSSPVRPDARAATPGPFRPQHTVNFWI</sequence>
<evidence type="ECO:0000313" key="1">
    <source>
        <dbReference type="EMBL" id="GGU83834.1"/>
    </source>
</evidence>
<dbReference type="EMBL" id="BMUB01000008">
    <property type="protein sequence ID" value="GGU83834.1"/>
    <property type="molecule type" value="Genomic_DNA"/>
</dbReference>
<reference evidence="1" key="2">
    <citation type="submission" date="2020-09" db="EMBL/GenBank/DDBJ databases">
        <authorList>
            <person name="Sun Q."/>
            <person name="Ohkuma M."/>
        </authorList>
    </citation>
    <scope>NUCLEOTIDE SEQUENCE</scope>
    <source>
        <strain evidence="1">JCM 4434</strain>
    </source>
</reference>
<accession>A0A8H9LRW6</accession>
<organism evidence="1 2">
    <name type="scientific">Kitasatospora aureofaciens</name>
    <name type="common">Streptomyces aureofaciens</name>
    <dbReference type="NCBI Taxonomy" id="1894"/>
    <lineage>
        <taxon>Bacteria</taxon>
        <taxon>Bacillati</taxon>
        <taxon>Actinomycetota</taxon>
        <taxon>Actinomycetes</taxon>
        <taxon>Kitasatosporales</taxon>
        <taxon>Streptomycetaceae</taxon>
        <taxon>Kitasatospora</taxon>
    </lineage>
</organism>
<dbReference type="AlphaFoldDB" id="A0A8H9LRW6"/>